<name>A0A1J6KAW5_NICAT</name>
<comment type="caution">
    <text evidence="1">The sequence shown here is derived from an EMBL/GenBank/DDBJ whole genome shotgun (WGS) entry which is preliminary data.</text>
</comment>
<dbReference type="Gramene" id="OIT26534">
    <property type="protein sequence ID" value="OIT26534"/>
    <property type="gene ID" value="A4A49_33259"/>
</dbReference>
<accession>A0A1J6KAW5</accession>
<keyword evidence="2" id="KW-1185">Reference proteome</keyword>
<dbReference type="SMR" id="A0A1J6KAW5"/>
<dbReference type="EMBL" id="MJEQ01002778">
    <property type="protein sequence ID" value="OIT26534.1"/>
    <property type="molecule type" value="Genomic_DNA"/>
</dbReference>
<dbReference type="OrthoDB" id="10494222at2759"/>
<dbReference type="Proteomes" id="UP000187609">
    <property type="component" value="Unassembled WGS sequence"/>
</dbReference>
<reference evidence="1" key="1">
    <citation type="submission" date="2016-11" db="EMBL/GenBank/DDBJ databases">
        <title>The genome of Nicotiana attenuata.</title>
        <authorList>
            <person name="Xu S."/>
            <person name="Brockmoeller T."/>
            <person name="Gaquerel E."/>
            <person name="Navarro A."/>
            <person name="Kuhl H."/>
            <person name="Gase K."/>
            <person name="Ling Z."/>
            <person name="Zhou W."/>
            <person name="Kreitzer C."/>
            <person name="Stanke M."/>
            <person name="Tang H."/>
            <person name="Lyons E."/>
            <person name="Pandey P."/>
            <person name="Pandey S.P."/>
            <person name="Timmermann B."/>
            <person name="Baldwin I.T."/>
        </authorList>
    </citation>
    <scope>NUCLEOTIDE SEQUENCE [LARGE SCALE GENOMIC DNA]</scope>
    <source>
        <strain evidence="1">UT</strain>
    </source>
</reference>
<evidence type="ECO:0000313" key="2">
    <source>
        <dbReference type="Proteomes" id="UP000187609"/>
    </source>
</evidence>
<evidence type="ECO:0000313" key="1">
    <source>
        <dbReference type="EMBL" id="OIT26534.1"/>
    </source>
</evidence>
<organism evidence="1 2">
    <name type="scientific">Nicotiana attenuata</name>
    <name type="common">Coyote tobacco</name>
    <dbReference type="NCBI Taxonomy" id="49451"/>
    <lineage>
        <taxon>Eukaryota</taxon>
        <taxon>Viridiplantae</taxon>
        <taxon>Streptophyta</taxon>
        <taxon>Embryophyta</taxon>
        <taxon>Tracheophyta</taxon>
        <taxon>Spermatophyta</taxon>
        <taxon>Magnoliopsida</taxon>
        <taxon>eudicotyledons</taxon>
        <taxon>Gunneridae</taxon>
        <taxon>Pentapetalae</taxon>
        <taxon>asterids</taxon>
        <taxon>lamiids</taxon>
        <taxon>Solanales</taxon>
        <taxon>Solanaceae</taxon>
        <taxon>Nicotianoideae</taxon>
        <taxon>Nicotianeae</taxon>
        <taxon>Nicotiana</taxon>
    </lineage>
</organism>
<gene>
    <name evidence="1" type="ORF">A4A49_33259</name>
</gene>
<dbReference type="KEGG" id="nau:109215183"/>
<dbReference type="AlphaFoldDB" id="A0A1J6KAW5"/>
<sequence>MDPHQTKKRPWITTEAYDKNAKRREVYNNMTMAEKNALLLQRRLKKRETTTNRLLASKTYVNPVEPASVMPGNFAAGASCSLPKTATNECEVCTPPAVLHKEKNVLYPFHVFEKGSTSGTSNESSATSFESILVDELLMLLLHPVPPKELLNGLSTAQGTDYFIFGYLYTLAPINRFYVSPTTANS</sequence>
<protein>
    <submittedName>
        <fullName evidence="1">Uncharacterized protein</fullName>
    </submittedName>
</protein>
<proteinExistence type="predicted"/>